<proteinExistence type="predicted"/>
<feature type="compositionally biased region" description="Pro residues" evidence="2">
    <location>
        <begin position="300"/>
        <end position="310"/>
    </location>
</feature>
<feature type="domain" description="Rubicon Homology" evidence="3">
    <location>
        <begin position="694"/>
        <end position="895"/>
    </location>
</feature>
<feature type="region of interest" description="Disordered" evidence="2">
    <location>
        <begin position="294"/>
        <end position="356"/>
    </location>
</feature>
<protein>
    <recommendedName>
        <fullName evidence="3">Rubicon Homology domain-containing protein</fullName>
    </recommendedName>
</protein>
<dbReference type="PANTHER" id="PTHR45971">
    <property type="entry name" value="PHOX (PX) DOMAIN-CONTAINING PROTEIN"/>
    <property type="match status" value="1"/>
</dbReference>
<keyword evidence="1" id="KW-0072">Autophagy</keyword>
<dbReference type="Pfam" id="PF21054">
    <property type="entry name" value="RUBC_PIKBD"/>
    <property type="match status" value="1"/>
</dbReference>
<dbReference type="InterPro" id="IPR048569">
    <property type="entry name" value="RUBC_PIKBD"/>
</dbReference>
<organism evidence="4">
    <name type="scientific">Scylla olivacea</name>
    <name type="common">Orange mud crab</name>
    <name type="synonym">Cancer olivacea</name>
    <dbReference type="NCBI Taxonomy" id="85551"/>
    <lineage>
        <taxon>Eukaryota</taxon>
        <taxon>Metazoa</taxon>
        <taxon>Ecdysozoa</taxon>
        <taxon>Arthropoda</taxon>
        <taxon>Crustacea</taxon>
        <taxon>Multicrustacea</taxon>
        <taxon>Malacostraca</taxon>
        <taxon>Eumalacostraca</taxon>
        <taxon>Eucarida</taxon>
        <taxon>Decapoda</taxon>
        <taxon>Pleocyemata</taxon>
        <taxon>Brachyura</taxon>
        <taxon>Eubrachyura</taxon>
        <taxon>Portunoidea</taxon>
        <taxon>Portunidae</taxon>
        <taxon>Portuninae</taxon>
        <taxon>Scylla</taxon>
    </lineage>
</organism>
<reference evidence="4" key="1">
    <citation type="submission" date="2015-09" db="EMBL/GenBank/DDBJ databases">
        <title>Scylla olivacea transcriptome.</title>
        <authorList>
            <person name="Ikhwanuddin M."/>
        </authorList>
    </citation>
    <scope>NUCLEOTIDE SEQUENCE</scope>
</reference>
<dbReference type="PANTHER" id="PTHR45971:SF1">
    <property type="entry name" value="RUBICON, ISOFORM A"/>
    <property type="match status" value="1"/>
</dbReference>
<dbReference type="InterPro" id="IPR052428">
    <property type="entry name" value="Autophagy_HostDef_Reg"/>
</dbReference>
<dbReference type="Pfam" id="PF13901">
    <property type="entry name" value="RH_dom"/>
    <property type="match status" value="1"/>
</dbReference>
<feature type="region of interest" description="Disordered" evidence="2">
    <location>
        <begin position="510"/>
        <end position="565"/>
    </location>
</feature>
<evidence type="ECO:0000256" key="1">
    <source>
        <dbReference type="ARBA" id="ARBA00023006"/>
    </source>
</evidence>
<feature type="compositionally biased region" description="Basic residues" evidence="2">
    <location>
        <begin position="338"/>
        <end position="348"/>
    </location>
</feature>
<dbReference type="SMART" id="SM01175">
    <property type="entry name" value="DUF4206"/>
    <property type="match status" value="1"/>
</dbReference>
<dbReference type="InterPro" id="IPR025258">
    <property type="entry name" value="RH_dom"/>
</dbReference>
<evidence type="ECO:0000313" key="4">
    <source>
        <dbReference type="EMBL" id="JAI65759.1"/>
    </source>
</evidence>
<sequence>MEHLSLSKESNANKCLIEGTRSGPCRDKEEGKSQIISEHIKIEAPLGCHNLNGEGIPMSRESPDGSSDSCEWPATSPVNHSTILMADGSSYPSCSKLPSESSLLHSRNIGNITGARPKEIFPAQRLRNEFSDRSDDNNRPDNSISPSLLEVHYEQDSGYHYSHTSSHRRRESQGFKAPQGRNHSGSGKTMHAVMDSDQDSEDTTKEIQPHSLRRKRRQLAFQQFSPLSVKSLVDSRGVLQNEADHLSTKEKYDTDLLTPCMLCDSKEDCCHKGSDSRGASQGLVKTHSSVVTSSEKCVEGPPPMSAPIPVSPTADTPDGIAASAPAHSMRRFSASSKSRMKKKKTHSRSRSDGSQEIVNNLQFTHSNTDPDLENTLSSSNCIPVPERKRFMEDGGHSITPAADNGFFPRPQPGQSLIEFLSSEEFHKQHAALDKENAHFNISEAVIAALTQMQFNAWHQKFSSSPGAAEDSDEEIRNLQAQIQEKRRQKLSGAAATSSMTTTPILATPEANSWFCGSPPKPESTTDCSANESPPSSYYNSESDLVSETEDFDQESEDLEDTPTEFSISTKNRKTSFDLTSAEKVAINLLKNFNEQRLPKASELEWLVTEEEAPQKLLPLPTSIAVGPEDGCAVSAAKLLPQSQLRGTSDWAPPRPQLILTLLTPTKRSAMMKTQDWRCAGCGMKVSEHLSRHFRFCNYLGRYFCTTCHSNQTAIIPARVIQKWDFKPYPVSNFSLELIESMKCDPLFNVSALNCGLYKKCRNLQQTRIYRLQLYYALPYINTCSRANNEKKLMYNRPQHWASDPHAYSLEDLISAKNGSFVGEVKKITKLCINHIAKCQVCAGQGFICEICSEGEPIFPFQLDSTALCATCSACYHVGCFCPLRCPRCIRRETRHFAEEAP</sequence>
<feature type="compositionally biased region" description="Low complexity" evidence="2">
    <location>
        <begin position="530"/>
        <end position="542"/>
    </location>
</feature>
<dbReference type="AlphaFoldDB" id="A0A0P4WUS2"/>
<name>A0A0P4WUS2_SCYOL</name>
<accession>A0A0P4WUS2</accession>
<evidence type="ECO:0000259" key="3">
    <source>
        <dbReference type="SMART" id="SM01175"/>
    </source>
</evidence>
<dbReference type="GO" id="GO:0006914">
    <property type="term" value="P:autophagy"/>
    <property type="evidence" value="ECO:0007669"/>
    <property type="project" value="UniProtKB-KW"/>
</dbReference>
<dbReference type="EMBL" id="GDRN01056964">
    <property type="protein sequence ID" value="JAI65759.1"/>
    <property type="molecule type" value="Transcribed_RNA"/>
</dbReference>
<evidence type="ECO:0000256" key="2">
    <source>
        <dbReference type="SAM" id="MobiDB-lite"/>
    </source>
</evidence>
<dbReference type="GO" id="GO:1901981">
    <property type="term" value="F:phosphatidylinositol phosphate binding"/>
    <property type="evidence" value="ECO:0007669"/>
    <property type="project" value="TreeGrafter"/>
</dbReference>
<feature type="region of interest" description="Disordered" evidence="2">
    <location>
        <begin position="159"/>
        <end position="214"/>
    </location>
</feature>
<feature type="compositionally biased region" description="Acidic residues" evidence="2">
    <location>
        <begin position="544"/>
        <end position="562"/>
    </location>
</feature>